<organism evidence="1">
    <name type="scientific">Siphoviridae sp. ctGyV19</name>
    <dbReference type="NCBI Taxonomy" id="2826225"/>
    <lineage>
        <taxon>Viruses</taxon>
        <taxon>Duplodnaviria</taxon>
        <taxon>Heunggongvirae</taxon>
        <taxon>Uroviricota</taxon>
        <taxon>Caudoviricetes</taxon>
    </lineage>
</organism>
<accession>A0A8S5MVJ7</accession>
<evidence type="ECO:0000313" key="1">
    <source>
        <dbReference type="EMBL" id="DAD86111.1"/>
    </source>
</evidence>
<name>A0A8S5MVJ7_9CAUD</name>
<reference evidence="1" key="1">
    <citation type="journal article" date="2021" name="Proc. Natl. Acad. Sci. U.S.A.">
        <title>A Catalog of Tens of Thousands of Viruses from Human Metagenomes Reveals Hidden Associations with Chronic Diseases.</title>
        <authorList>
            <person name="Tisza M.J."/>
            <person name="Buck C.B."/>
        </authorList>
    </citation>
    <scope>NUCLEOTIDE SEQUENCE</scope>
    <source>
        <strain evidence="1">CtGyV19</strain>
    </source>
</reference>
<dbReference type="EMBL" id="BK014994">
    <property type="protein sequence ID" value="DAD86111.1"/>
    <property type="molecule type" value="Genomic_DNA"/>
</dbReference>
<protein>
    <submittedName>
        <fullName evidence="1">Uncharacterized protein</fullName>
    </submittedName>
</protein>
<sequence length="79" mass="9590">MRRERIKDMNKWRIYIAGITLEVEGGGDYEALRNTGLFKEVKQIDYFQTYERDNLWIYRVEMNGKNEIAVIKRTENENR</sequence>
<proteinExistence type="predicted"/>